<dbReference type="RefSeq" id="WP_053842302.1">
    <property type="nucleotide sequence ID" value="NZ_CP076250.1"/>
</dbReference>
<protein>
    <submittedName>
        <fullName evidence="1">Uncharacterized protein</fullName>
    </submittedName>
</protein>
<reference evidence="1 2" key="1">
    <citation type="submission" date="2015-07" db="EMBL/GenBank/DDBJ databases">
        <authorList>
            <person name="Noorani M."/>
        </authorList>
    </citation>
    <scope>NUCLEOTIDE SEQUENCE [LARGE SCALE GENOMIC DNA]</scope>
    <source>
        <strain evidence="1">LMG728</strain>
    </source>
</reference>
<organism evidence="1 2">
    <name type="scientific">Xanthomonas graminis pv. poae</name>
    <dbReference type="NCBI Taxonomy" id="227946"/>
    <lineage>
        <taxon>Bacteria</taxon>
        <taxon>Pseudomonadati</taxon>
        <taxon>Pseudomonadota</taxon>
        <taxon>Gammaproteobacteria</taxon>
        <taxon>Lysobacterales</taxon>
        <taxon>Lysobacteraceae</taxon>
        <taxon>Xanthomonas</taxon>
        <taxon>Xanthomonas translucens group</taxon>
        <taxon>Xanthomonas graminis</taxon>
    </lineage>
</organism>
<proteinExistence type="predicted"/>
<dbReference type="EMBL" id="CXOK01000180">
    <property type="protein sequence ID" value="CTP93484.1"/>
    <property type="molecule type" value="Genomic_DNA"/>
</dbReference>
<accession>A0A0M1QF53</accession>
<evidence type="ECO:0000313" key="1">
    <source>
        <dbReference type="EMBL" id="CTP93484.1"/>
    </source>
</evidence>
<sequence>MSAHTHLHRRLQALVPAMLDTRGLHRGNAGAALARSAQVALVTAADRGGALWLRLSERSRDALGAHGLAFLAAALQARAALPGEAEPWRYCAWRALRGDSAWAQPAPDRAAAHGPGFVTWEAQGRAQLLVLPAQAALLCCRRWR</sequence>
<name>A0A0M1QF53_9XANT</name>
<gene>
    <name evidence="1" type="ORF">XTPLMG728_3870</name>
</gene>
<dbReference type="AlphaFoldDB" id="A0A0M1QF53"/>
<dbReference type="Proteomes" id="UP000041247">
    <property type="component" value="Unassembled WGS sequence"/>
</dbReference>
<evidence type="ECO:0000313" key="2">
    <source>
        <dbReference type="Proteomes" id="UP000041247"/>
    </source>
</evidence>